<gene>
    <name evidence="9" type="primary">ispE</name>
    <name evidence="12" type="ORF">X929_09235</name>
</gene>
<dbReference type="InterPro" id="IPR014721">
    <property type="entry name" value="Ribsml_uS5_D2-typ_fold_subgr"/>
</dbReference>
<evidence type="ECO:0000259" key="10">
    <source>
        <dbReference type="Pfam" id="PF00288"/>
    </source>
</evidence>
<dbReference type="EC" id="2.7.1.148" evidence="2 9"/>
<dbReference type="GO" id="GO:0016114">
    <property type="term" value="P:terpenoid biosynthetic process"/>
    <property type="evidence" value="ECO:0007669"/>
    <property type="project" value="UniProtKB-UniRule"/>
</dbReference>
<dbReference type="GO" id="GO:0050515">
    <property type="term" value="F:4-(cytidine 5'-diphospho)-2-C-methyl-D-erythritol kinase activity"/>
    <property type="evidence" value="ECO:0007669"/>
    <property type="project" value="UniProtKB-UniRule"/>
</dbReference>
<dbReference type="Gene3D" id="3.30.70.890">
    <property type="entry name" value="GHMP kinase, C-terminal domain"/>
    <property type="match status" value="1"/>
</dbReference>
<sequence length="257" mass="29118">MHLKAFGKVNLYLDVISRRKDNYHNILTLFQSINKHDEIFIEFSKSEIFESEPPLTISWDKNIIKKAIETFKKETGLYDFNLKIKLIKNLPIGGGVGGGSADAAAVLGFLSNIFNIPEKDLFEISCKIGSDVPFLIKGGTAIGKGKGEILEFLEPLKLNIKIYPMNYNIDTKKMYEKIDQNWESINHFGDPYKLYDALKSNDIITAKQNAFNVFEQVVFKEYPKLKQKKKALEKDEGIIFALMSGSGSTIYKVISTN</sequence>
<comment type="catalytic activity">
    <reaction evidence="9">
        <text>4-CDP-2-C-methyl-D-erythritol + ATP = 4-CDP-2-C-methyl-D-erythritol 2-phosphate + ADP + H(+)</text>
        <dbReference type="Rhea" id="RHEA:18437"/>
        <dbReference type="ChEBI" id="CHEBI:15378"/>
        <dbReference type="ChEBI" id="CHEBI:30616"/>
        <dbReference type="ChEBI" id="CHEBI:57823"/>
        <dbReference type="ChEBI" id="CHEBI:57919"/>
        <dbReference type="ChEBI" id="CHEBI:456216"/>
        <dbReference type="EC" id="2.7.1.148"/>
    </reaction>
</comment>
<evidence type="ECO:0000256" key="6">
    <source>
        <dbReference type="ARBA" id="ARBA00022777"/>
    </source>
</evidence>
<evidence type="ECO:0000256" key="4">
    <source>
        <dbReference type="ARBA" id="ARBA00022679"/>
    </source>
</evidence>
<evidence type="ECO:0000256" key="9">
    <source>
        <dbReference type="HAMAP-Rule" id="MF_00061"/>
    </source>
</evidence>
<dbReference type="PANTHER" id="PTHR43527:SF2">
    <property type="entry name" value="4-DIPHOSPHOCYTIDYL-2-C-METHYL-D-ERYTHRITOL KINASE, CHLOROPLASTIC"/>
    <property type="match status" value="1"/>
</dbReference>
<dbReference type="EMBL" id="AZRL01000022">
    <property type="protein sequence ID" value="PNR95035.1"/>
    <property type="molecule type" value="Genomic_DNA"/>
</dbReference>
<feature type="domain" description="GHMP kinase N-terminal" evidence="10">
    <location>
        <begin position="62"/>
        <end position="139"/>
    </location>
</feature>
<dbReference type="NCBIfam" id="TIGR00154">
    <property type="entry name" value="ispE"/>
    <property type="match status" value="1"/>
</dbReference>
<organism evidence="12 13">
    <name type="scientific">Petrotoga olearia DSM 13574</name>
    <dbReference type="NCBI Taxonomy" id="1122955"/>
    <lineage>
        <taxon>Bacteria</taxon>
        <taxon>Thermotogati</taxon>
        <taxon>Thermotogota</taxon>
        <taxon>Thermotogae</taxon>
        <taxon>Petrotogales</taxon>
        <taxon>Petrotogaceae</taxon>
        <taxon>Petrotoga</taxon>
    </lineage>
</organism>
<feature type="active site" evidence="9">
    <location>
        <position position="131"/>
    </location>
</feature>
<keyword evidence="9" id="KW-0414">Isoprene biosynthesis</keyword>
<dbReference type="Pfam" id="PF00288">
    <property type="entry name" value="GHMP_kinases_N"/>
    <property type="match status" value="1"/>
</dbReference>
<accession>A0A2K1NWX5</accession>
<reference evidence="12 13" key="1">
    <citation type="submission" date="2013-12" db="EMBL/GenBank/DDBJ databases">
        <title>Comparative genomics of Petrotoga isolates.</title>
        <authorList>
            <person name="Nesbo C.L."/>
            <person name="Charchuk R."/>
            <person name="Chow K."/>
        </authorList>
    </citation>
    <scope>NUCLEOTIDE SEQUENCE [LARGE SCALE GENOMIC DNA]</scope>
    <source>
        <strain evidence="12 13">DSM 13574</strain>
    </source>
</reference>
<dbReference type="PANTHER" id="PTHR43527">
    <property type="entry name" value="4-DIPHOSPHOCYTIDYL-2-C-METHYL-D-ERYTHRITOL KINASE, CHLOROPLASTIC"/>
    <property type="match status" value="1"/>
</dbReference>
<dbReference type="Gene3D" id="3.30.230.10">
    <property type="match status" value="1"/>
</dbReference>
<dbReference type="InterPro" id="IPR036554">
    <property type="entry name" value="GHMP_kinase_C_sf"/>
</dbReference>
<dbReference type="Pfam" id="PF08544">
    <property type="entry name" value="GHMP_kinases_C"/>
    <property type="match status" value="1"/>
</dbReference>
<evidence type="ECO:0000256" key="1">
    <source>
        <dbReference type="ARBA" id="ARBA00009684"/>
    </source>
</evidence>
<keyword evidence="4 9" id="KW-0808">Transferase</keyword>
<dbReference type="UniPathway" id="UPA00056">
    <property type="reaction ID" value="UER00094"/>
</dbReference>
<evidence type="ECO:0000313" key="12">
    <source>
        <dbReference type="EMBL" id="PNR95035.1"/>
    </source>
</evidence>
<protein>
    <recommendedName>
        <fullName evidence="3 9">4-diphosphocytidyl-2-C-methyl-D-erythritol kinase</fullName>
        <shortName evidence="9">CMK</shortName>
        <ecNumber evidence="2 9">2.7.1.148</ecNumber>
    </recommendedName>
    <alternativeName>
        <fullName evidence="8 9">4-(cytidine-5'-diphospho)-2-C-methyl-D-erythritol kinase</fullName>
    </alternativeName>
</protein>
<feature type="binding site" evidence="9">
    <location>
        <begin position="91"/>
        <end position="101"/>
    </location>
    <ligand>
        <name>ATP</name>
        <dbReference type="ChEBI" id="CHEBI:30616"/>
    </ligand>
</feature>
<dbReference type="HAMAP" id="MF_00061">
    <property type="entry name" value="IspE"/>
    <property type="match status" value="1"/>
</dbReference>
<evidence type="ECO:0000256" key="8">
    <source>
        <dbReference type="ARBA" id="ARBA00032554"/>
    </source>
</evidence>
<dbReference type="GO" id="GO:0005524">
    <property type="term" value="F:ATP binding"/>
    <property type="evidence" value="ECO:0007669"/>
    <property type="project" value="UniProtKB-UniRule"/>
</dbReference>
<name>A0A2K1NWX5_9BACT</name>
<evidence type="ECO:0000256" key="3">
    <source>
        <dbReference type="ARBA" id="ARBA00017473"/>
    </source>
</evidence>
<evidence type="ECO:0000256" key="7">
    <source>
        <dbReference type="ARBA" id="ARBA00022840"/>
    </source>
</evidence>
<comment type="caution">
    <text evidence="12">The sequence shown here is derived from an EMBL/GenBank/DDBJ whole genome shotgun (WGS) entry which is preliminary data.</text>
</comment>
<evidence type="ECO:0000313" key="13">
    <source>
        <dbReference type="Proteomes" id="UP000236434"/>
    </source>
</evidence>
<dbReference type="SUPFAM" id="SSF55060">
    <property type="entry name" value="GHMP Kinase, C-terminal domain"/>
    <property type="match status" value="1"/>
</dbReference>
<evidence type="ECO:0000256" key="5">
    <source>
        <dbReference type="ARBA" id="ARBA00022741"/>
    </source>
</evidence>
<dbReference type="Proteomes" id="UP000236434">
    <property type="component" value="Unassembled WGS sequence"/>
</dbReference>
<dbReference type="RefSeq" id="WP_103067682.1">
    <property type="nucleotide sequence ID" value="NZ_AZRL01000022.1"/>
</dbReference>
<keyword evidence="6 9" id="KW-0418">Kinase</keyword>
<feature type="active site" evidence="9">
    <location>
        <position position="8"/>
    </location>
</feature>
<dbReference type="InterPro" id="IPR013750">
    <property type="entry name" value="GHMP_kinase_C_dom"/>
</dbReference>
<dbReference type="InterPro" id="IPR006204">
    <property type="entry name" value="GHMP_kinase_N_dom"/>
</dbReference>
<dbReference type="PIRSF" id="PIRSF010376">
    <property type="entry name" value="IspE"/>
    <property type="match status" value="1"/>
</dbReference>
<comment type="function">
    <text evidence="9">Catalyzes the phosphorylation of the position 2 hydroxy group of 4-diphosphocytidyl-2C-methyl-D-erythritol.</text>
</comment>
<dbReference type="OrthoDB" id="9809438at2"/>
<proteinExistence type="inferred from homology"/>
<dbReference type="AlphaFoldDB" id="A0A2K1NWX5"/>
<dbReference type="SUPFAM" id="SSF54211">
    <property type="entry name" value="Ribosomal protein S5 domain 2-like"/>
    <property type="match status" value="1"/>
</dbReference>
<comment type="similarity">
    <text evidence="1 9">Belongs to the GHMP kinase family. IspE subfamily.</text>
</comment>
<keyword evidence="7 9" id="KW-0067">ATP-binding</keyword>
<feature type="domain" description="GHMP kinase C-terminal" evidence="11">
    <location>
        <begin position="196"/>
        <end position="251"/>
    </location>
</feature>
<dbReference type="InterPro" id="IPR020568">
    <property type="entry name" value="Ribosomal_Su5_D2-typ_SF"/>
</dbReference>
<comment type="pathway">
    <text evidence="9">Isoprenoid biosynthesis; isopentenyl diphosphate biosynthesis via DXP pathway; isopentenyl diphosphate from 1-deoxy-D-xylulose 5-phosphate: step 3/6.</text>
</comment>
<evidence type="ECO:0000259" key="11">
    <source>
        <dbReference type="Pfam" id="PF08544"/>
    </source>
</evidence>
<evidence type="ECO:0000256" key="2">
    <source>
        <dbReference type="ARBA" id="ARBA00012052"/>
    </source>
</evidence>
<dbReference type="InterPro" id="IPR004424">
    <property type="entry name" value="IspE"/>
</dbReference>
<keyword evidence="5 9" id="KW-0547">Nucleotide-binding</keyword>
<dbReference type="GO" id="GO:0019288">
    <property type="term" value="P:isopentenyl diphosphate biosynthetic process, methylerythritol 4-phosphate pathway"/>
    <property type="evidence" value="ECO:0007669"/>
    <property type="project" value="UniProtKB-UniRule"/>
</dbReference>